<sequence length="230" mass="24537">MTALQVADWRRRVFSLYKSVRESSDVVAAHALWKTERDELFAHHPSSPLLPEDLASFAGLPVEPYDPAWRFELPLLDAAEPKRMDVETGTDGTVPFERIGFVDVPDVGTLDVWRLASYGGGIFVPVKDALAGKPGGTYGGGRYLIDTIKGADLGSGLAGLGDAEPESGLAGHGDTGLQLGGPETLVLDFNFAYNPSCAYDPAWACPLAQPGNRVAVEIPVGERYEGLAGH</sequence>
<dbReference type="InterPro" id="IPR012467">
    <property type="entry name" value="DUF1684"/>
</dbReference>
<protein>
    <recommendedName>
        <fullName evidence="3">DUF1684 domain-containing protein</fullName>
    </recommendedName>
</protein>
<name>A0A2T0VBS0_9MICO</name>
<evidence type="ECO:0000313" key="2">
    <source>
        <dbReference type="Proteomes" id="UP000237983"/>
    </source>
</evidence>
<dbReference type="OrthoDB" id="5493262at2"/>
<dbReference type="PANTHER" id="PTHR41913">
    <property type="entry name" value="DUF1684 DOMAIN-CONTAINING PROTEIN"/>
    <property type="match status" value="1"/>
</dbReference>
<keyword evidence="2" id="KW-1185">Reference proteome</keyword>
<comment type="caution">
    <text evidence="1">The sequence shown here is derived from an EMBL/GenBank/DDBJ whole genome shotgun (WGS) entry which is preliminary data.</text>
</comment>
<dbReference type="AlphaFoldDB" id="A0A2T0VBS0"/>
<dbReference type="RefSeq" id="WP_106213168.1">
    <property type="nucleotide sequence ID" value="NZ_PVTL01000006.1"/>
</dbReference>
<dbReference type="Proteomes" id="UP000237983">
    <property type="component" value="Unassembled WGS sequence"/>
</dbReference>
<dbReference type="EMBL" id="PVTL01000006">
    <property type="protein sequence ID" value="PRY67518.1"/>
    <property type="molecule type" value="Genomic_DNA"/>
</dbReference>
<evidence type="ECO:0000313" key="1">
    <source>
        <dbReference type="EMBL" id="PRY67518.1"/>
    </source>
</evidence>
<accession>A0A2T0VBS0</accession>
<proteinExistence type="predicted"/>
<dbReference type="Pfam" id="PF07920">
    <property type="entry name" value="DUF1684"/>
    <property type="match status" value="1"/>
</dbReference>
<organism evidence="1 2">
    <name type="scientific">Glaciihabitans tibetensis</name>
    <dbReference type="NCBI Taxonomy" id="1266600"/>
    <lineage>
        <taxon>Bacteria</taxon>
        <taxon>Bacillati</taxon>
        <taxon>Actinomycetota</taxon>
        <taxon>Actinomycetes</taxon>
        <taxon>Micrococcales</taxon>
        <taxon>Microbacteriaceae</taxon>
        <taxon>Glaciihabitans</taxon>
    </lineage>
</organism>
<gene>
    <name evidence="1" type="ORF">B0I08_106125</name>
</gene>
<dbReference type="PANTHER" id="PTHR41913:SF1">
    <property type="entry name" value="DUF1684 DOMAIN-CONTAINING PROTEIN"/>
    <property type="match status" value="1"/>
</dbReference>
<reference evidence="1 2" key="1">
    <citation type="submission" date="2018-03" db="EMBL/GenBank/DDBJ databases">
        <title>Genomic Encyclopedia of Type Strains, Phase III (KMG-III): the genomes of soil and plant-associated and newly described type strains.</title>
        <authorList>
            <person name="Whitman W."/>
        </authorList>
    </citation>
    <scope>NUCLEOTIDE SEQUENCE [LARGE SCALE GENOMIC DNA]</scope>
    <source>
        <strain evidence="1 2">CGMCC 1.12484</strain>
    </source>
</reference>
<evidence type="ECO:0008006" key="3">
    <source>
        <dbReference type="Google" id="ProtNLM"/>
    </source>
</evidence>